<accession>A0A9J6B1X3</accession>
<dbReference type="Proteomes" id="UP000824120">
    <property type="component" value="Chromosome 1"/>
</dbReference>
<feature type="chain" id="PRO_5039895606" evidence="1">
    <location>
        <begin position="19"/>
        <end position="249"/>
    </location>
</feature>
<name>A0A9J6B1X3_SOLCO</name>
<evidence type="ECO:0000256" key="1">
    <source>
        <dbReference type="SAM" id="SignalP"/>
    </source>
</evidence>
<comment type="caution">
    <text evidence="2">The sequence shown here is derived from an EMBL/GenBank/DDBJ whole genome shotgun (WGS) entry which is preliminary data.</text>
</comment>
<dbReference type="EMBL" id="JACXVP010000001">
    <property type="protein sequence ID" value="KAG5630652.1"/>
    <property type="molecule type" value="Genomic_DNA"/>
</dbReference>
<dbReference type="AlphaFoldDB" id="A0A9J6B1X3"/>
<evidence type="ECO:0000313" key="2">
    <source>
        <dbReference type="EMBL" id="KAG5630652.1"/>
    </source>
</evidence>
<proteinExistence type="predicted"/>
<reference evidence="2 3" key="1">
    <citation type="submission" date="2020-09" db="EMBL/GenBank/DDBJ databases">
        <title>De no assembly of potato wild relative species, Solanum commersonii.</title>
        <authorList>
            <person name="Cho K."/>
        </authorList>
    </citation>
    <scope>NUCLEOTIDE SEQUENCE [LARGE SCALE GENOMIC DNA]</scope>
    <source>
        <strain evidence="2">LZ3.2</strain>
        <tissue evidence="2">Leaf</tissue>
    </source>
</reference>
<gene>
    <name evidence="2" type="ORF">H5410_002369</name>
</gene>
<dbReference type="OrthoDB" id="1743486at2759"/>
<feature type="signal peptide" evidence="1">
    <location>
        <begin position="1"/>
        <end position="18"/>
    </location>
</feature>
<evidence type="ECO:0000313" key="3">
    <source>
        <dbReference type="Proteomes" id="UP000824120"/>
    </source>
</evidence>
<organism evidence="2 3">
    <name type="scientific">Solanum commersonii</name>
    <name type="common">Commerson's wild potato</name>
    <name type="synonym">Commerson's nightshade</name>
    <dbReference type="NCBI Taxonomy" id="4109"/>
    <lineage>
        <taxon>Eukaryota</taxon>
        <taxon>Viridiplantae</taxon>
        <taxon>Streptophyta</taxon>
        <taxon>Embryophyta</taxon>
        <taxon>Tracheophyta</taxon>
        <taxon>Spermatophyta</taxon>
        <taxon>Magnoliopsida</taxon>
        <taxon>eudicotyledons</taxon>
        <taxon>Gunneridae</taxon>
        <taxon>Pentapetalae</taxon>
        <taxon>asterids</taxon>
        <taxon>lamiids</taxon>
        <taxon>Solanales</taxon>
        <taxon>Solanaceae</taxon>
        <taxon>Solanoideae</taxon>
        <taxon>Solaneae</taxon>
        <taxon>Solanum</taxon>
    </lineage>
</organism>
<keyword evidence="3" id="KW-1185">Reference proteome</keyword>
<sequence length="249" mass="29392">MCLNILLLILNLNSIIDNLSNMLLEEREVIIAKGEDHPQNHPDRHTDPRLALQLYKGGGMSLVKLTKEIVSSIHLNDIPENNPLHAQLQAYLSQKQSDTFASVTKEEGDDIKSYEKVSKKEMIFLLENFDIQRKEEPWKIFQRYLVNGLYFPESHTNPNLLFRLQHNENVYNFSKMIIKQIILVEDWGISTMKERQISLNKVSMNFTYWDYIHAFDKVLIYNTERHKHTWFIKDCAKIFAEPIPNWFLN</sequence>
<keyword evidence="1" id="KW-0732">Signal</keyword>
<protein>
    <submittedName>
        <fullName evidence="2">Uncharacterized protein</fullName>
    </submittedName>
</protein>